<dbReference type="RefSeq" id="YP_009118779.1">
    <property type="nucleotide sequence ID" value="NC_025425.1"/>
</dbReference>
<dbReference type="EMBL" id="HE978309">
    <property type="protein sequence ID" value="CEO90699.1"/>
    <property type="molecule type" value="Genomic_DNA"/>
</dbReference>
<protein>
    <submittedName>
        <fullName evidence="1">Uncharacterized protein</fullName>
    </submittedName>
</protein>
<evidence type="ECO:0000313" key="1">
    <source>
        <dbReference type="EMBL" id="CEO90699.1"/>
    </source>
</evidence>
<sequence length="111" mass="13073">MSVKEVFVYTDYDGCAYLTAGKLYRCEIIHGTLGRIMCDPITKLWKNNPSERETLINLDPDGCSHLDYRKWHIVTHDAYGIHLATKELTIEKFKFKEIPFVYWIRNLFKKG</sequence>
<reference evidence="1 2" key="1">
    <citation type="submission" date="2012-08" db="EMBL/GenBank/DDBJ databases">
        <title>Selection and characterization of a candidate therapeutic bacteriophage that lyses the German Escherichia coli O104:H4 outbreak strain.</title>
        <authorList>
            <person name="Merabishvilli M."/>
            <person name="De Vos D."/>
            <person name="Verbeken G."/>
            <person name="Kropinski A."/>
            <person name="Vandenheuvel D."/>
            <person name="Lavigne R."/>
            <person name="Wattiau P."/>
            <person name="Mast J."/>
            <person name="Ragimbeau C."/>
            <person name="Mossong J."/>
            <person name="Scheres J."/>
            <person name="Chanishvili N."/>
            <person name="Vaneechoutte M."/>
            <person name="Pirnay J.P."/>
        </authorList>
    </citation>
    <scope>NUCLEOTIDE SEQUENCE [LARGE SCALE GENOMIC DNA]</scope>
</reference>
<organism evidence="1 2">
    <name type="scientific">Enterobacteria phage GEC-3S</name>
    <dbReference type="NCBI Taxonomy" id="1222338"/>
    <lineage>
        <taxon>Viruses</taxon>
        <taxon>Duplodnaviria</taxon>
        <taxon>Heunggongvirae</taxon>
        <taxon>Uroviricota</taxon>
        <taxon>Caudoviricetes</taxon>
        <taxon>Pantevenvirales</taxon>
        <taxon>Straboviridae</taxon>
        <taxon>Krischvirus</taxon>
        <taxon>Krischvirus gec3s</taxon>
    </lineage>
</organism>
<dbReference type="KEGG" id="vg:23301136"/>
<accession>A0A0B7MJ62</accession>
<dbReference type="GeneID" id="23301136"/>
<keyword evidence="2" id="KW-1185">Reference proteome</keyword>
<evidence type="ECO:0000313" key="2">
    <source>
        <dbReference type="Proteomes" id="UP000203896"/>
    </source>
</evidence>
<name>A0A0B7MJ62_9CAUD</name>
<gene>
    <name evidence="1" type="ORF">BN201_0096</name>
</gene>
<proteinExistence type="predicted"/>
<dbReference type="Proteomes" id="UP000203896">
    <property type="component" value="Segment"/>
</dbReference>